<dbReference type="Proteomes" id="UP000075883">
    <property type="component" value="Unassembled WGS sequence"/>
</dbReference>
<dbReference type="GO" id="GO:0015031">
    <property type="term" value="P:protein transport"/>
    <property type="evidence" value="ECO:0007669"/>
    <property type="project" value="TreeGrafter"/>
</dbReference>
<dbReference type="Gene3D" id="2.60.40.640">
    <property type="match status" value="2"/>
</dbReference>
<evidence type="ECO:0000313" key="5">
    <source>
        <dbReference type="Proteomes" id="UP000075883"/>
    </source>
</evidence>
<evidence type="ECO:0000256" key="2">
    <source>
        <dbReference type="ARBA" id="ARBA00022606"/>
    </source>
</evidence>
<comment type="similarity">
    <text evidence="1">Belongs to the arrestin family.</text>
</comment>
<protein>
    <recommendedName>
        <fullName evidence="3">Arrestin C-terminal-like domain-containing protein</fullName>
    </recommendedName>
</protein>
<dbReference type="InterPro" id="IPR050357">
    <property type="entry name" value="Arrestin_domain-protein"/>
</dbReference>
<sequence length="461" mass="52149">MLIKCGTKLQVQLHRSLLTDPVQIVKNDRNIKIGDGQRDEEPIAPFRYLSRLPKLPDTMTSAPECAISFDHNSHGVFYAGQHFTGTVDIDLPKAKKVKGISLKVTGLASVLWTEYHGTGATIAFQAREDFLKHTMDLVRSETDEPIMMEPGRQVYKFALQLPSNLPTSFEGDYGYIRYTVRVLFERPWKFDQSYKIAFTVVNTLNLNTVSPPLNLPVVQEHTKHFYCGPCRSKPLTINVMIPMTGYVPGQFLLVQVDISNGSNKHIAEVKLKLRRRVRYSSTTPYEQTRTVYNTLAKFQCNGVDAKRSAAFERRFLVPSEPPTRSDTIIRLEYFVEVTAKVTGMAYSPEIRIPITIGTVPLMNITQKQQRASIVEAHMTTATSMPHKLFHGSLQSLIIPHTFEKSAGRIDVNIQDDDECPSLGTVPFSPRYPMYHFDTDNKLVQQSAVLPEKNDKKPTADR</sequence>
<dbReference type="VEuPathDB" id="VectorBase:ACUA013226"/>
<dbReference type="InterPro" id="IPR011022">
    <property type="entry name" value="Arrestin_C-like"/>
</dbReference>
<dbReference type="SUPFAM" id="SSF81296">
    <property type="entry name" value="E set domains"/>
    <property type="match status" value="2"/>
</dbReference>
<dbReference type="Pfam" id="PF00339">
    <property type="entry name" value="Arrestin_N"/>
    <property type="match status" value="1"/>
</dbReference>
<dbReference type="InterPro" id="IPR014752">
    <property type="entry name" value="Arrestin-like_C"/>
</dbReference>
<reference evidence="5" key="1">
    <citation type="submission" date="2013-09" db="EMBL/GenBank/DDBJ databases">
        <title>The Genome Sequence of Anopheles culicifacies species A.</title>
        <authorList>
            <consortium name="The Broad Institute Genomics Platform"/>
            <person name="Neafsey D.E."/>
            <person name="Besansky N."/>
            <person name="Howell P."/>
            <person name="Walton C."/>
            <person name="Young S.K."/>
            <person name="Zeng Q."/>
            <person name="Gargeya S."/>
            <person name="Fitzgerald M."/>
            <person name="Haas B."/>
            <person name="Abouelleil A."/>
            <person name="Allen A.W."/>
            <person name="Alvarado L."/>
            <person name="Arachchi H.M."/>
            <person name="Berlin A.M."/>
            <person name="Chapman S.B."/>
            <person name="Gainer-Dewar J."/>
            <person name="Goldberg J."/>
            <person name="Griggs A."/>
            <person name="Gujja S."/>
            <person name="Hansen M."/>
            <person name="Howarth C."/>
            <person name="Imamovic A."/>
            <person name="Ireland A."/>
            <person name="Larimer J."/>
            <person name="McCowan C."/>
            <person name="Murphy C."/>
            <person name="Pearson M."/>
            <person name="Poon T.W."/>
            <person name="Priest M."/>
            <person name="Roberts A."/>
            <person name="Saif S."/>
            <person name="Shea T."/>
            <person name="Sisk P."/>
            <person name="Sykes S."/>
            <person name="Wortman J."/>
            <person name="Nusbaum C."/>
            <person name="Birren B."/>
        </authorList>
    </citation>
    <scope>NUCLEOTIDE SEQUENCE [LARGE SCALE GENOMIC DNA]</scope>
    <source>
        <strain evidence="5">A-37</strain>
    </source>
</reference>
<dbReference type="InterPro" id="IPR011021">
    <property type="entry name" value="Arrestin-like_N"/>
</dbReference>
<keyword evidence="2" id="KW-0716">Sensory transduction</keyword>
<dbReference type="AlphaFoldDB" id="A0A182MA48"/>
<organism evidence="4 5">
    <name type="scientific">Anopheles culicifacies</name>
    <dbReference type="NCBI Taxonomy" id="139723"/>
    <lineage>
        <taxon>Eukaryota</taxon>
        <taxon>Metazoa</taxon>
        <taxon>Ecdysozoa</taxon>
        <taxon>Arthropoda</taxon>
        <taxon>Hexapoda</taxon>
        <taxon>Insecta</taxon>
        <taxon>Pterygota</taxon>
        <taxon>Neoptera</taxon>
        <taxon>Endopterygota</taxon>
        <taxon>Diptera</taxon>
        <taxon>Nematocera</taxon>
        <taxon>Culicoidea</taxon>
        <taxon>Culicidae</taxon>
        <taxon>Anophelinae</taxon>
        <taxon>Anopheles</taxon>
        <taxon>culicifacies species complex</taxon>
    </lineage>
</organism>
<dbReference type="STRING" id="139723.A0A182MA48"/>
<dbReference type="Pfam" id="PF02752">
    <property type="entry name" value="Arrestin_C"/>
    <property type="match status" value="1"/>
</dbReference>
<dbReference type="SMART" id="SM01017">
    <property type="entry name" value="Arrestin_C"/>
    <property type="match status" value="1"/>
</dbReference>
<dbReference type="InterPro" id="IPR014756">
    <property type="entry name" value="Ig_E-set"/>
</dbReference>
<name>A0A182MA48_9DIPT</name>
<evidence type="ECO:0000313" key="4">
    <source>
        <dbReference type="EnsemblMetazoa" id="ACUA013226-PA"/>
    </source>
</evidence>
<proteinExistence type="inferred from homology"/>
<keyword evidence="5" id="KW-1185">Reference proteome</keyword>
<feature type="domain" description="Arrestin C-terminal-like" evidence="3">
    <location>
        <begin position="231"/>
        <end position="361"/>
    </location>
</feature>
<dbReference type="GO" id="GO:0005737">
    <property type="term" value="C:cytoplasm"/>
    <property type="evidence" value="ECO:0007669"/>
    <property type="project" value="TreeGrafter"/>
</dbReference>
<evidence type="ECO:0000256" key="1">
    <source>
        <dbReference type="ARBA" id="ARBA00005298"/>
    </source>
</evidence>
<dbReference type="EMBL" id="AXCM01010019">
    <property type="status" value="NOT_ANNOTATED_CDS"/>
    <property type="molecule type" value="Genomic_DNA"/>
</dbReference>
<dbReference type="EMBL" id="AXCM01010020">
    <property type="status" value="NOT_ANNOTATED_CDS"/>
    <property type="molecule type" value="Genomic_DNA"/>
</dbReference>
<evidence type="ECO:0000259" key="3">
    <source>
        <dbReference type="SMART" id="SM01017"/>
    </source>
</evidence>
<dbReference type="PANTHER" id="PTHR11188">
    <property type="entry name" value="ARRESTIN DOMAIN CONTAINING PROTEIN"/>
    <property type="match status" value="1"/>
</dbReference>
<reference evidence="4" key="2">
    <citation type="submission" date="2020-05" db="UniProtKB">
        <authorList>
            <consortium name="EnsemblMetazoa"/>
        </authorList>
    </citation>
    <scope>IDENTIFICATION</scope>
    <source>
        <strain evidence="4">A-37</strain>
    </source>
</reference>
<dbReference type="EnsemblMetazoa" id="ACUA013226-RA">
    <property type="protein sequence ID" value="ACUA013226-PA"/>
    <property type="gene ID" value="ACUA013226"/>
</dbReference>
<dbReference type="PANTHER" id="PTHR11188:SF167">
    <property type="entry name" value="ARRESTIN C-TERMINAL-LIKE DOMAIN-CONTAINING PROTEIN-RELATED"/>
    <property type="match status" value="1"/>
</dbReference>
<accession>A0A182MA48</accession>